<dbReference type="InterPro" id="IPR019740">
    <property type="entry name" value="Pyridox_Oxase_CS"/>
</dbReference>
<keyword evidence="3 5" id="KW-0288">FMN</keyword>
<comment type="pathway">
    <text evidence="5">Cofactor metabolism; pyridoxal 5'-phosphate salvage; pyridoxal 5'-phosphate from pyridoxine 5'-phosphate: step 1/1.</text>
</comment>
<feature type="binding site" evidence="5 6">
    <location>
        <position position="129"/>
    </location>
    <ligand>
        <name>substrate</name>
    </ligand>
</feature>
<feature type="binding site" evidence="5 6">
    <location>
        <position position="72"/>
    </location>
    <ligand>
        <name>substrate</name>
    </ligand>
</feature>
<comment type="pathway">
    <text evidence="5">Cofactor metabolism; pyridoxal 5'-phosphate salvage; pyridoxal 5'-phosphate from pyridoxamine 5'-phosphate: step 1/1.</text>
</comment>
<dbReference type="PANTHER" id="PTHR10851">
    <property type="entry name" value="PYRIDOXINE-5-PHOSPHATE OXIDASE"/>
    <property type="match status" value="1"/>
</dbReference>
<feature type="binding site" evidence="5 7">
    <location>
        <begin position="67"/>
        <end position="72"/>
    </location>
    <ligand>
        <name>FMN</name>
        <dbReference type="ChEBI" id="CHEBI:58210"/>
    </ligand>
</feature>
<feature type="binding site" evidence="5 7">
    <location>
        <begin position="146"/>
        <end position="147"/>
    </location>
    <ligand>
        <name>FMN</name>
        <dbReference type="ChEBI" id="CHEBI:58210"/>
    </ligand>
</feature>
<dbReference type="NCBIfam" id="TIGR00558">
    <property type="entry name" value="pdxH"/>
    <property type="match status" value="1"/>
</dbReference>
<evidence type="ECO:0000256" key="6">
    <source>
        <dbReference type="PIRSR" id="PIRSR000190-1"/>
    </source>
</evidence>
<dbReference type="HAMAP" id="MF_01629">
    <property type="entry name" value="PdxH"/>
    <property type="match status" value="1"/>
</dbReference>
<reference evidence="10 11" key="1">
    <citation type="journal article" date="2018" name="Genome Biol. Evol.">
        <title>Cladogenesis and Genomic Streamlining in Extracellular Endosymbionts of Tropical Stink Bugs.</title>
        <authorList>
            <person name="Otero-Bravo A."/>
            <person name="Goffredi S."/>
            <person name="Sabree Z.L."/>
        </authorList>
    </citation>
    <scope>NUCLEOTIDE SEQUENCE [LARGE SCALE GENOMIC DNA]</scope>
    <source>
        <strain evidence="10 11">SoET</strain>
    </source>
</reference>
<comment type="similarity">
    <text evidence="1 5">Belongs to the pyridoxamine 5'-phosphate oxidase family.</text>
</comment>
<dbReference type="RefSeq" id="WP_136131471.1">
    <property type="nucleotide sequence ID" value="NZ_PDKS01000001.1"/>
</dbReference>
<keyword evidence="2 5" id="KW-0285">Flavoprotein</keyword>
<feature type="binding site" evidence="5 7">
    <location>
        <position position="201"/>
    </location>
    <ligand>
        <name>FMN</name>
        <dbReference type="ChEBI" id="CHEBI:58210"/>
    </ligand>
</feature>
<feature type="binding site" evidence="6">
    <location>
        <begin position="14"/>
        <end position="17"/>
    </location>
    <ligand>
        <name>substrate</name>
    </ligand>
</feature>
<dbReference type="EMBL" id="PDKS01000001">
    <property type="protein sequence ID" value="PPI87476.1"/>
    <property type="molecule type" value="Genomic_DNA"/>
</dbReference>
<comment type="subunit">
    <text evidence="5">Homodimer.</text>
</comment>
<comment type="caution">
    <text evidence="10">The sequence shown here is derived from an EMBL/GenBank/DDBJ whole genome shotgun (WGS) entry which is preliminary data.</text>
</comment>
<proteinExistence type="inferred from homology"/>
<comment type="function">
    <text evidence="5">Catalyzes the oxidation of either pyridoxine 5'-phosphate (PNP) or pyridoxamine 5'-phosphate (PMP) into pyridoxal 5'-phosphate (PLP).</text>
</comment>
<dbReference type="PROSITE" id="PS01064">
    <property type="entry name" value="PYRIDOX_OXIDASE"/>
    <property type="match status" value="1"/>
</dbReference>
<feature type="binding site" evidence="5 7">
    <location>
        <position position="111"/>
    </location>
    <ligand>
        <name>FMN</name>
        <dbReference type="ChEBI" id="CHEBI:58210"/>
    </ligand>
</feature>
<evidence type="ECO:0000256" key="2">
    <source>
        <dbReference type="ARBA" id="ARBA00022630"/>
    </source>
</evidence>
<evidence type="ECO:0000256" key="1">
    <source>
        <dbReference type="ARBA" id="ARBA00007301"/>
    </source>
</evidence>
<dbReference type="InterPro" id="IPR000659">
    <property type="entry name" value="Pyridox_Oxase"/>
</dbReference>
<comment type="cofactor">
    <cofactor evidence="5 7">
        <name>FMN</name>
        <dbReference type="ChEBI" id="CHEBI:58210"/>
    </cofactor>
    <text evidence="5 7">Binds 1 FMN per subunit.</text>
</comment>
<evidence type="ECO:0000256" key="4">
    <source>
        <dbReference type="ARBA" id="ARBA00023002"/>
    </source>
</evidence>
<dbReference type="PIRSF" id="PIRSF000190">
    <property type="entry name" value="Pyd_amn-ph_oxd"/>
    <property type="match status" value="1"/>
</dbReference>
<feature type="binding site" evidence="5 7">
    <location>
        <position position="191"/>
    </location>
    <ligand>
        <name>FMN</name>
        <dbReference type="ChEBI" id="CHEBI:58210"/>
    </ligand>
</feature>
<name>A0A2P5SYR7_9GAMM</name>
<dbReference type="Pfam" id="PF01243">
    <property type="entry name" value="PNPOx_N"/>
    <property type="match status" value="1"/>
</dbReference>
<dbReference type="GO" id="GO:0008615">
    <property type="term" value="P:pyridoxine biosynthetic process"/>
    <property type="evidence" value="ECO:0007669"/>
    <property type="project" value="UniProtKB-UniRule"/>
</dbReference>
<feature type="domain" description="Pyridoxine 5'-phosphate oxidase dimerisation C-terminal" evidence="9">
    <location>
        <begin position="178"/>
        <end position="218"/>
    </location>
</feature>
<dbReference type="SUPFAM" id="SSF50475">
    <property type="entry name" value="FMN-binding split barrel"/>
    <property type="match status" value="1"/>
</dbReference>
<keyword evidence="5" id="KW-0664">Pyridoxine biosynthesis</keyword>
<evidence type="ECO:0000313" key="11">
    <source>
        <dbReference type="Proteomes" id="UP000296034"/>
    </source>
</evidence>
<dbReference type="EC" id="1.4.3.5" evidence="5"/>
<gene>
    <name evidence="5 10" type="primary">pdxH</name>
    <name evidence="10" type="ORF">CRV11_00880</name>
</gene>
<feature type="binding site" evidence="5 6">
    <location>
        <position position="133"/>
    </location>
    <ligand>
        <name>substrate</name>
    </ligand>
</feature>
<comment type="catalytic activity">
    <reaction evidence="5">
        <text>pyridoxamine 5'-phosphate + O2 + H2O = pyridoxal 5'-phosphate + H2O2 + NH4(+)</text>
        <dbReference type="Rhea" id="RHEA:15817"/>
        <dbReference type="ChEBI" id="CHEBI:15377"/>
        <dbReference type="ChEBI" id="CHEBI:15379"/>
        <dbReference type="ChEBI" id="CHEBI:16240"/>
        <dbReference type="ChEBI" id="CHEBI:28938"/>
        <dbReference type="ChEBI" id="CHEBI:58451"/>
        <dbReference type="ChEBI" id="CHEBI:597326"/>
        <dbReference type="EC" id="1.4.3.5"/>
    </reaction>
</comment>
<feature type="domain" description="Pyridoxamine 5'-phosphate oxidase N-terminal" evidence="8">
    <location>
        <begin position="40"/>
        <end position="162"/>
    </location>
</feature>
<feature type="binding site" evidence="5 7">
    <location>
        <begin position="82"/>
        <end position="83"/>
    </location>
    <ligand>
        <name>FMN</name>
        <dbReference type="ChEBI" id="CHEBI:58210"/>
    </ligand>
</feature>
<dbReference type="InterPro" id="IPR011576">
    <property type="entry name" value="Pyridox_Oxase_N"/>
</dbReference>
<feature type="binding site" evidence="5 6">
    <location>
        <begin position="197"/>
        <end position="199"/>
    </location>
    <ligand>
        <name>substrate</name>
    </ligand>
</feature>
<protein>
    <recommendedName>
        <fullName evidence="5">Pyridoxine/pyridoxamine 5'-phosphate oxidase</fullName>
        <ecNumber evidence="5">1.4.3.5</ecNumber>
    </recommendedName>
    <alternativeName>
        <fullName evidence="5">PNP/PMP oxidase</fullName>
        <shortName evidence="5">PNPOx</shortName>
    </alternativeName>
    <alternativeName>
        <fullName evidence="5">Pyridoxal 5'-phosphate synthase</fullName>
    </alternativeName>
</protein>
<keyword evidence="4 5" id="KW-0560">Oxidoreductase</keyword>
<comment type="catalytic activity">
    <reaction evidence="5">
        <text>pyridoxine 5'-phosphate + O2 = pyridoxal 5'-phosphate + H2O2</text>
        <dbReference type="Rhea" id="RHEA:15149"/>
        <dbReference type="ChEBI" id="CHEBI:15379"/>
        <dbReference type="ChEBI" id="CHEBI:16240"/>
        <dbReference type="ChEBI" id="CHEBI:58589"/>
        <dbReference type="ChEBI" id="CHEBI:597326"/>
        <dbReference type="EC" id="1.4.3.5"/>
    </reaction>
</comment>
<dbReference type="AlphaFoldDB" id="A0A2P5SYR7"/>
<dbReference type="Proteomes" id="UP000296034">
    <property type="component" value="Unassembled WGS sequence"/>
</dbReference>
<accession>A0A2P5SYR7</accession>
<dbReference type="InterPro" id="IPR012349">
    <property type="entry name" value="Split_barrel_FMN-bd"/>
</dbReference>
<dbReference type="NCBIfam" id="NF004231">
    <property type="entry name" value="PRK05679.1"/>
    <property type="match status" value="1"/>
</dbReference>
<evidence type="ECO:0000256" key="5">
    <source>
        <dbReference type="HAMAP-Rule" id="MF_01629"/>
    </source>
</evidence>
<dbReference type="InterPro" id="IPR019576">
    <property type="entry name" value="Pyridoxamine_oxidase_dimer_C"/>
</dbReference>
<dbReference type="UniPathway" id="UPA01068">
    <property type="reaction ID" value="UER00304"/>
</dbReference>
<dbReference type="PANTHER" id="PTHR10851:SF0">
    <property type="entry name" value="PYRIDOXINE-5'-PHOSPHATE OXIDASE"/>
    <property type="match status" value="1"/>
</dbReference>
<organism evidence="10 11">
    <name type="scientific">Candidatus Pantoea edessiphila</name>
    <dbReference type="NCBI Taxonomy" id="2044610"/>
    <lineage>
        <taxon>Bacteria</taxon>
        <taxon>Pseudomonadati</taxon>
        <taxon>Pseudomonadota</taxon>
        <taxon>Gammaproteobacteria</taxon>
        <taxon>Enterobacterales</taxon>
        <taxon>Erwiniaceae</taxon>
        <taxon>Pantoea</taxon>
    </lineage>
</organism>
<dbReference type="GO" id="GO:0004733">
    <property type="term" value="F:pyridoxamine phosphate oxidase activity"/>
    <property type="evidence" value="ECO:0007669"/>
    <property type="project" value="UniProtKB-UniRule"/>
</dbReference>
<feature type="binding site" evidence="5 6">
    <location>
        <position position="137"/>
    </location>
    <ligand>
        <name>substrate</name>
    </ligand>
</feature>
<feature type="binding site" evidence="5 7">
    <location>
        <position position="89"/>
    </location>
    <ligand>
        <name>FMN</name>
        <dbReference type="ChEBI" id="CHEBI:58210"/>
    </ligand>
</feature>
<evidence type="ECO:0000259" key="8">
    <source>
        <dbReference type="Pfam" id="PF01243"/>
    </source>
</evidence>
<dbReference type="Pfam" id="PF10590">
    <property type="entry name" value="PNP_phzG_C"/>
    <property type="match status" value="1"/>
</dbReference>
<sequence>MNVFSQLPNISNLRREYTKGKLNRKDLPDNPLILFDYWLIEACKAYLPDPTAMILATVDSNGQPYQRTVLLKQYDVKGLVFFTNFGSRKVFHFNKNPNISLHFLWHLFDRQLMILGRIEKLSIEETLKYFRERPRESQISAWVSKQSSYIKSREILEKTFIKMDDKFKNREIPLPNFWGGFRVKVNTMEFWQGGKHRLHDRFLYKLEDNVWEINRLAP</sequence>
<dbReference type="OrthoDB" id="9780392at2"/>
<feature type="binding site" evidence="5 7">
    <location>
        <position position="88"/>
    </location>
    <ligand>
        <name>FMN</name>
        <dbReference type="ChEBI" id="CHEBI:58210"/>
    </ligand>
</feature>
<evidence type="ECO:0000259" key="9">
    <source>
        <dbReference type="Pfam" id="PF10590"/>
    </source>
</evidence>
<evidence type="ECO:0000256" key="7">
    <source>
        <dbReference type="PIRSR" id="PIRSR000190-2"/>
    </source>
</evidence>
<dbReference type="GO" id="GO:0010181">
    <property type="term" value="F:FMN binding"/>
    <property type="evidence" value="ECO:0007669"/>
    <property type="project" value="UniProtKB-UniRule"/>
</dbReference>
<dbReference type="Gene3D" id="2.30.110.10">
    <property type="entry name" value="Electron Transport, Fmn-binding Protein, Chain A"/>
    <property type="match status" value="1"/>
</dbReference>
<evidence type="ECO:0000256" key="3">
    <source>
        <dbReference type="ARBA" id="ARBA00022643"/>
    </source>
</evidence>
<evidence type="ECO:0000313" key="10">
    <source>
        <dbReference type="EMBL" id="PPI87476.1"/>
    </source>
</evidence>